<evidence type="ECO:0000313" key="3">
    <source>
        <dbReference type="Proteomes" id="UP001168990"/>
    </source>
</evidence>
<feature type="compositionally biased region" description="Polar residues" evidence="1">
    <location>
        <begin position="283"/>
        <end position="300"/>
    </location>
</feature>
<feature type="compositionally biased region" description="Polar residues" evidence="1">
    <location>
        <begin position="44"/>
        <end position="55"/>
    </location>
</feature>
<feature type="compositionally biased region" description="Basic and acidic residues" evidence="1">
    <location>
        <begin position="28"/>
        <end position="41"/>
    </location>
</feature>
<feature type="compositionally biased region" description="Polar residues" evidence="1">
    <location>
        <begin position="419"/>
        <end position="429"/>
    </location>
</feature>
<feature type="region of interest" description="Disordered" evidence="1">
    <location>
        <begin position="417"/>
        <end position="440"/>
    </location>
</feature>
<accession>A0AA39C753</accession>
<protein>
    <submittedName>
        <fullName evidence="2">Uncharacterized protein</fullName>
    </submittedName>
</protein>
<feature type="compositionally biased region" description="Basic and acidic residues" evidence="1">
    <location>
        <begin position="250"/>
        <end position="267"/>
    </location>
</feature>
<feature type="compositionally biased region" description="Basic residues" evidence="1">
    <location>
        <begin position="57"/>
        <end position="67"/>
    </location>
</feature>
<reference evidence="2" key="2">
    <citation type="submission" date="2023-03" db="EMBL/GenBank/DDBJ databases">
        <authorList>
            <person name="Inwood S.N."/>
            <person name="Skelly J.G."/>
            <person name="Guhlin J."/>
            <person name="Harrop T.W.R."/>
            <person name="Goldson S.G."/>
            <person name="Dearden P.K."/>
        </authorList>
    </citation>
    <scope>NUCLEOTIDE SEQUENCE</scope>
    <source>
        <strain evidence="2">Irish</strain>
        <tissue evidence="2">Whole body</tissue>
    </source>
</reference>
<organism evidence="2 3">
    <name type="scientific">Microctonus aethiopoides</name>
    <dbReference type="NCBI Taxonomy" id="144406"/>
    <lineage>
        <taxon>Eukaryota</taxon>
        <taxon>Metazoa</taxon>
        <taxon>Ecdysozoa</taxon>
        <taxon>Arthropoda</taxon>
        <taxon>Hexapoda</taxon>
        <taxon>Insecta</taxon>
        <taxon>Pterygota</taxon>
        <taxon>Neoptera</taxon>
        <taxon>Endopterygota</taxon>
        <taxon>Hymenoptera</taxon>
        <taxon>Apocrita</taxon>
        <taxon>Ichneumonoidea</taxon>
        <taxon>Braconidae</taxon>
        <taxon>Euphorinae</taxon>
        <taxon>Microctonus</taxon>
    </lineage>
</organism>
<evidence type="ECO:0000313" key="2">
    <source>
        <dbReference type="EMBL" id="KAK0159161.1"/>
    </source>
</evidence>
<reference evidence="2" key="1">
    <citation type="journal article" date="2023" name="bioRxiv">
        <title>Scaffold-level genome assemblies of two parasitoid biocontrol wasps reveal the parthenogenesis mechanism and an associated novel virus.</title>
        <authorList>
            <person name="Inwood S."/>
            <person name="Skelly J."/>
            <person name="Guhlin J."/>
            <person name="Harrop T."/>
            <person name="Goldson S."/>
            <person name="Dearden P."/>
        </authorList>
    </citation>
    <scope>NUCLEOTIDE SEQUENCE</scope>
    <source>
        <strain evidence="2">Irish</strain>
        <tissue evidence="2">Whole body</tissue>
    </source>
</reference>
<feature type="region of interest" description="Disordered" evidence="1">
    <location>
        <begin position="206"/>
        <end position="236"/>
    </location>
</feature>
<proteinExistence type="predicted"/>
<gene>
    <name evidence="2" type="ORF">PV328_010082</name>
</gene>
<name>A0AA39C753_9HYME</name>
<dbReference type="EMBL" id="JAQQBS010001424">
    <property type="protein sequence ID" value="KAK0159161.1"/>
    <property type="molecule type" value="Genomic_DNA"/>
</dbReference>
<dbReference type="AlphaFoldDB" id="A0AA39C753"/>
<feature type="region of interest" description="Disordered" evidence="1">
    <location>
        <begin position="1"/>
        <end position="91"/>
    </location>
</feature>
<keyword evidence="3" id="KW-1185">Reference proteome</keyword>
<feature type="compositionally biased region" description="Basic and acidic residues" evidence="1">
    <location>
        <begin position="219"/>
        <end position="233"/>
    </location>
</feature>
<feature type="compositionally biased region" description="Polar residues" evidence="1">
    <location>
        <begin position="68"/>
        <end position="89"/>
    </location>
</feature>
<dbReference type="Proteomes" id="UP001168990">
    <property type="component" value="Unassembled WGS sequence"/>
</dbReference>
<feature type="compositionally biased region" description="Basic and acidic residues" evidence="1">
    <location>
        <begin position="301"/>
        <end position="314"/>
    </location>
</feature>
<feature type="region of interest" description="Disordered" evidence="1">
    <location>
        <begin position="250"/>
        <end position="316"/>
    </location>
</feature>
<evidence type="ECO:0000256" key="1">
    <source>
        <dbReference type="SAM" id="MobiDB-lite"/>
    </source>
</evidence>
<comment type="caution">
    <text evidence="2">The sequence shown here is derived from an EMBL/GenBank/DDBJ whole genome shotgun (WGS) entry which is preliminary data.</text>
</comment>
<sequence>MSKSSKSSRHSDDKNYQRKVTNAPQKVILEENLKQLHDPRSHISAGTNKQSNATQGKKFKSKLRSPTKTKALQAPSLTTQVNSQLTSSKSVDKRLSLTTSFHNSKQFSTMKVHQDSSEPITLHQTKASRKEIKQTKTIKNEDDGEKSKEIKIENTEQTAVSNINGKSAVVEFIQHESQQSSLVDCAEEIKNEGAIIENVDNNETKNKTDEIENGQNDLNGHKENKTLEEKSNEITETLETSETITLTECEKVEREHEENDKEKKEENLLILPITEDNERVQNRDCQSGSDLVGSTTSESSPVKDVDNYSNKKDSNTLAQENEDVSLISYDSNIMLKDVQIKLNDCLKDNSKLLDVTDPNASMSETFKDLSFGRTLRGISGRNSLRRMKHVTVRERLLTPNDSLFVNTSGVSLLHDQSRYSDMNSPYQSSSHRDRKRKFNDDYNESTKKIKTDESYGLINTSLEYLRNLRKPIQVSTPKAPGYKFNIDDKKTNDNEHVIGMEQMDEPKKWCVIM</sequence>